<keyword evidence="2" id="KW-1185">Reference proteome</keyword>
<name>A0ACB9TXF5_HOLOL</name>
<proteinExistence type="predicted"/>
<dbReference type="Proteomes" id="UP001056778">
    <property type="component" value="Chromosome 1"/>
</dbReference>
<evidence type="ECO:0000313" key="2">
    <source>
        <dbReference type="Proteomes" id="UP001056778"/>
    </source>
</evidence>
<protein>
    <submittedName>
        <fullName evidence="1">Pak1 interacting protein 1</fullName>
    </submittedName>
</protein>
<evidence type="ECO:0000313" key="1">
    <source>
        <dbReference type="EMBL" id="KAI4471319.1"/>
    </source>
</evidence>
<dbReference type="EMBL" id="CM043015">
    <property type="protein sequence ID" value="KAI4471319.1"/>
    <property type="molecule type" value="Genomic_DNA"/>
</dbReference>
<accession>A0ACB9TXF5</accession>
<organism evidence="1 2">
    <name type="scientific">Holotrichia oblita</name>
    <name type="common">Chafer beetle</name>
    <dbReference type="NCBI Taxonomy" id="644536"/>
    <lineage>
        <taxon>Eukaryota</taxon>
        <taxon>Metazoa</taxon>
        <taxon>Ecdysozoa</taxon>
        <taxon>Arthropoda</taxon>
        <taxon>Hexapoda</taxon>
        <taxon>Insecta</taxon>
        <taxon>Pterygota</taxon>
        <taxon>Neoptera</taxon>
        <taxon>Endopterygota</taxon>
        <taxon>Coleoptera</taxon>
        <taxon>Polyphaga</taxon>
        <taxon>Scarabaeiformia</taxon>
        <taxon>Scarabaeidae</taxon>
        <taxon>Melolonthinae</taxon>
        <taxon>Holotrichia</taxon>
    </lineage>
</organism>
<gene>
    <name evidence="1" type="ORF">MML48_1g13664</name>
</gene>
<reference evidence="1" key="1">
    <citation type="submission" date="2022-04" db="EMBL/GenBank/DDBJ databases">
        <title>Chromosome-scale genome assembly of Holotrichia oblita Faldermann.</title>
        <authorList>
            <person name="Rongchong L."/>
        </authorList>
    </citation>
    <scope>NUCLEOTIDE SEQUENCE</scope>
    <source>
        <strain evidence="1">81SQS9</strain>
    </source>
</reference>
<sequence length="795" mass="89374">MSEEKSPGEMRNVTPSMAQNVREEIYLSIRQDICNVLFVVMDGILALGHFCESHGPCVILCTQRCETPPEQQGPHTLTVPWCDSCQSVDLDQALLSKDDKSCYISTRTPLQQDLAFLLKQATVRSLSCEEETSGEGSPLYFGDHERGHVLAHTFLVQDSLARGFHRKYTILMLMRDKIHLLNAWPMLVKHIKEIVKDLKQAAAEVNGVEQEHRSQRAVRQSQGSPGSTGRSLSQLTGKPAVFAHLHLWFSWMLSCSLAEEKPAVPPSIVISNPSPHLRQVFLDIGETVFTKLTYCVMSGINVVTTEFHVLNAIKSLLPDYWKANTNGYCILTKYDSWELDWNESLPVKLPTFILSVIKAIKDKRLPDAVMEMHITSLLMQWKSTVLSLTWPPVLSLEFLQSLNIQKADLPLLLYWLNCICEDQNKCTIIKEQLNRLLLSNNIPEYPCATINMPKTRNFEIILGTYEEFVVGYTFLSKNSNEAIEFTQSFASHSHNSSIRCITHSDHYLATGGADDRIVVYDLKSRKEHCWLTHHNGAVNCVAFTKGHTHLISGSSDGVLAITRVGNWQLEKIWEKAHKGASIIDVAIHPSNKLALTLGGDCTLRTWNLIKGRQAYVINLNSKLKDAKSVQSVKWAPNGVNFVLCAGCSTDIWSIEGGGIVKAVEHKSKVCCCLFYSDDVLIVGFENGMLSLYNINDKTSNEIQAHTSRLKSVDICKKYIITCASNGEIKVWNKELQCISTANTGCRNTCLTVVLPNWIKKEEDEEERQEELIQTDNNVSNIKKKKKKGDHSKKLL</sequence>
<comment type="caution">
    <text evidence="1">The sequence shown here is derived from an EMBL/GenBank/DDBJ whole genome shotgun (WGS) entry which is preliminary data.</text>
</comment>